<keyword evidence="2" id="KW-1185">Reference proteome</keyword>
<name>A0ABD5RUB9_9EURY</name>
<reference evidence="1 2" key="1">
    <citation type="journal article" date="2019" name="Int. J. Syst. Evol. Microbiol.">
        <title>The Global Catalogue of Microorganisms (GCM) 10K type strain sequencing project: providing services to taxonomists for standard genome sequencing and annotation.</title>
        <authorList>
            <consortium name="The Broad Institute Genomics Platform"/>
            <consortium name="The Broad Institute Genome Sequencing Center for Infectious Disease"/>
            <person name="Wu L."/>
            <person name="Ma J."/>
        </authorList>
    </citation>
    <scope>NUCLEOTIDE SEQUENCE [LARGE SCALE GENOMIC DNA]</scope>
    <source>
        <strain evidence="1 2">NBRC 111368</strain>
    </source>
</reference>
<evidence type="ECO:0000313" key="1">
    <source>
        <dbReference type="EMBL" id="MFC6722870.1"/>
    </source>
</evidence>
<gene>
    <name evidence="1" type="ORF">ACFQE1_00320</name>
</gene>
<dbReference type="AlphaFoldDB" id="A0ABD5RUB9"/>
<protein>
    <submittedName>
        <fullName evidence="1">Uncharacterized protein</fullName>
    </submittedName>
</protein>
<accession>A0ABD5RUB9</accession>
<comment type="caution">
    <text evidence="1">The sequence shown here is derived from an EMBL/GenBank/DDBJ whole genome shotgun (WGS) entry which is preliminary data.</text>
</comment>
<organism evidence="1 2">
    <name type="scientific">Halobium palmae</name>
    <dbReference type="NCBI Taxonomy" id="1776492"/>
    <lineage>
        <taxon>Archaea</taxon>
        <taxon>Methanobacteriati</taxon>
        <taxon>Methanobacteriota</taxon>
        <taxon>Stenosarchaea group</taxon>
        <taxon>Halobacteria</taxon>
        <taxon>Halobacteriales</taxon>
        <taxon>Haloferacaceae</taxon>
        <taxon>Halobium</taxon>
    </lineage>
</organism>
<dbReference type="EMBL" id="JBHSWU010000001">
    <property type="protein sequence ID" value="MFC6722870.1"/>
    <property type="molecule type" value="Genomic_DNA"/>
</dbReference>
<evidence type="ECO:0000313" key="2">
    <source>
        <dbReference type="Proteomes" id="UP001596328"/>
    </source>
</evidence>
<proteinExistence type="predicted"/>
<dbReference type="Proteomes" id="UP001596328">
    <property type="component" value="Unassembled WGS sequence"/>
</dbReference>
<sequence>MDIELWQQNSPEAWFDTEYNADTNTVTVIYDDQLYSDPILKTGGIDITYGFDPKLEDETVLVGEPDTPWSFPINPGFSGEFSPVLHDQYNTLKIYWRGPNNYRKRLGQVRI</sequence>